<evidence type="ECO:0008006" key="3">
    <source>
        <dbReference type="Google" id="ProtNLM"/>
    </source>
</evidence>
<dbReference type="SUPFAM" id="SSF51695">
    <property type="entry name" value="PLC-like phosphodiesterases"/>
    <property type="match status" value="1"/>
</dbReference>
<dbReference type="GO" id="GO:0008081">
    <property type="term" value="F:phosphoric diester hydrolase activity"/>
    <property type="evidence" value="ECO:0007669"/>
    <property type="project" value="InterPro"/>
</dbReference>
<evidence type="ECO:0000313" key="1">
    <source>
        <dbReference type="EMBL" id="ABI66753.1"/>
    </source>
</evidence>
<dbReference type="STRING" id="394221.Mmar10_2462"/>
<dbReference type="OrthoDB" id="1854250at2"/>
<dbReference type="KEGG" id="mmr:Mmar10_2462"/>
<dbReference type="Gene3D" id="3.20.20.190">
    <property type="entry name" value="Phosphatidylinositol (PI) phosphodiesterase"/>
    <property type="match status" value="1"/>
</dbReference>
<dbReference type="EMBL" id="CP000449">
    <property type="protein sequence ID" value="ABI66753.1"/>
    <property type="molecule type" value="Genomic_DNA"/>
</dbReference>
<gene>
    <name evidence="1" type="ordered locus">Mmar10_2462</name>
</gene>
<evidence type="ECO:0000313" key="2">
    <source>
        <dbReference type="Proteomes" id="UP000001964"/>
    </source>
</evidence>
<dbReference type="GO" id="GO:0006629">
    <property type="term" value="P:lipid metabolic process"/>
    <property type="evidence" value="ECO:0007669"/>
    <property type="project" value="InterPro"/>
</dbReference>
<dbReference type="InterPro" id="IPR017946">
    <property type="entry name" value="PLC-like_Pdiesterase_TIM-brl"/>
</dbReference>
<name>Q0ALU0_MARMM</name>
<sequence>MKHANILAHRGWWSKVEEKNSFEALKRALDAGFGIETDFRDLNGTIVVSHDPPEGAVLEAMAFFTLYVELGASSRLALNIKADGLQKPLLALTAVTGTALENCYAFDMAVPDALGYLVHDFPAYTRLSEYEAEPSFLDRAAGVWVDNFTGAFPQVAEARKLMAAGHRACIVSSELHRREHRALWDEIAVAGLHENPLFELCTDLPHDAYDFLGTE</sequence>
<protein>
    <recommendedName>
        <fullName evidence="3">Glycerophosphoryl diester phosphodiesterase</fullName>
    </recommendedName>
</protein>
<organism evidence="1 2">
    <name type="scientific">Maricaulis maris (strain MCS10)</name>
    <name type="common">Caulobacter maris</name>
    <dbReference type="NCBI Taxonomy" id="394221"/>
    <lineage>
        <taxon>Bacteria</taxon>
        <taxon>Pseudomonadati</taxon>
        <taxon>Pseudomonadota</taxon>
        <taxon>Alphaproteobacteria</taxon>
        <taxon>Maricaulales</taxon>
        <taxon>Maricaulaceae</taxon>
        <taxon>Maricaulis</taxon>
    </lineage>
</organism>
<reference evidence="1 2" key="1">
    <citation type="submission" date="2006-08" db="EMBL/GenBank/DDBJ databases">
        <title>Complete sequence of Maricaulis maris MCS10.</title>
        <authorList>
            <consortium name="US DOE Joint Genome Institute"/>
            <person name="Copeland A."/>
            <person name="Lucas S."/>
            <person name="Lapidus A."/>
            <person name="Barry K."/>
            <person name="Detter J.C."/>
            <person name="Glavina del Rio T."/>
            <person name="Hammon N."/>
            <person name="Israni S."/>
            <person name="Dalin E."/>
            <person name="Tice H."/>
            <person name="Pitluck S."/>
            <person name="Saunders E."/>
            <person name="Brettin T."/>
            <person name="Bruce D."/>
            <person name="Han C."/>
            <person name="Tapia R."/>
            <person name="Gilna P."/>
            <person name="Schmutz J."/>
            <person name="Larimer F."/>
            <person name="Land M."/>
            <person name="Hauser L."/>
            <person name="Kyrpides N."/>
            <person name="Mikhailova N."/>
            <person name="Viollier P."/>
            <person name="Stephens C."/>
            <person name="Richardson P."/>
        </authorList>
    </citation>
    <scope>NUCLEOTIDE SEQUENCE [LARGE SCALE GENOMIC DNA]</scope>
    <source>
        <strain evidence="1 2">MCS10</strain>
    </source>
</reference>
<dbReference type="RefSeq" id="WP_011644398.1">
    <property type="nucleotide sequence ID" value="NC_008347.1"/>
</dbReference>
<accession>Q0ALU0</accession>
<dbReference type="HOGENOM" id="CLU_095644_0_0_5"/>
<dbReference type="AlphaFoldDB" id="Q0ALU0"/>
<keyword evidence="2" id="KW-1185">Reference proteome</keyword>
<proteinExistence type="predicted"/>
<dbReference type="eggNOG" id="COG0584">
    <property type="taxonomic scope" value="Bacteria"/>
</dbReference>
<dbReference type="Proteomes" id="UP000001964">
    <property type="component" value="Chromosome"/>
</dbReference>